<evidence type="ECO:0000256" key="1">
    <source>
        <dbReference type="ARBA" id="ARBA00004141"/>
    </source>
</evidence>
<keyword evidence="4 6" id="KW-1133">Transmembrane helix</keyword>
<feature type="transmembrane region" description="Helical" evidence="6">
    <location>
        <begin position="111"/>
        <end position="130"/>
    </location>
</feature>
<organism evidence="7 8">
    <name type="scientific">Aspergillus sclerotioniger CBS 115572</name>
    <dbReference type="NCBI Taxonomy" id="1450535"/>
    <lineage>
        <taxon>Eukaryota</taxon>
        <taxon>Fungi</taxon>
        <taxon>Dikarya</taxon>
        <taxon>Ascomycota</taxon>
        <taxon>Pezizomycotina</taxon>
        <taxon>Eurotiomycetes</taxon>
        <taxon>Eurotiomycetidae</taxon>
        <taxon>Eurotiales</taxon>
        <taxon>Aspergillaceae</taxon>
        <taxon>Aspergillus</taxon>
        <taxon>Aspergillus subgen. Circumdati</taxon>
    </lineage>
</organism>
<comment type="similarity">
    <text evidence="2">Belongs to the paxB family.</text>
</comment>
<evidence type="ECO:0000313" key="8">
    <source>
        <dbReference type="Proteomes" id="UP000246702"/>
    </source>
</evidence>
<dbReference type="PANTHER" id="PTHR42038">
    <property type="match status" value="1"/>
</dbReference>
<keyword evidence="8" id="KW-1185">Reference proteome</keyword>
<dbReference type="Pfam" id="PF25129">
    <property type="entry name" value="Pyr4-TMTC"/>
    <property type="match status" value="1"/>
</dbReference>
<evidence type="ECO:0000256" key="2">
    <source>
        <dbReference type="ARBA" id="ARBA00006757"/>
    </source>
</evidence>
<evidence type="ECO:0000256" key="6">
    <source>
        <dbReference type="SAM" id="Phobius"/>
    </source>
</evidence>
<dbReference type="AlphaFoldDB" id="A0A317XDT4"/>
<evidence type="ECO:0000256" key="4">
    <source>
        <dbReference type="ARBA" id="ARBA00022989"/>
    </source>
</evidence>
<dbReference type="OrthoDB" id="5294024at2759"/>
<feature type="transmembrane region" description="Helical" evidence="6">
    <location>
        <begin position="15"/>
        <end position="36"/>
    </location>
</feature>
<comment type="caution">
    <text evidence="7">The sequence shown here is derived from an EMBL/GenBank/DDBJ whole genome shotgun (WGS) entry which is preliminary data.</text>
</comment>
<dbReference type="PANTHER" id="PTHR42038:SF2">
    <property type="entry name" value="TERPENE CYCLASE AUSL"/>
    <property type="match status" value="1"/>
</dbReference>
<dbReference type="GeneID" id="37117027"/>
<evidence type="ECO:0000256" key="3">
    <source>
        <dbReference type="ARBA" id="ARBA00022692"/>
    </source>
</evidence>
<dbReference type="GO" id="GO:0016829">
    <property type="term" value="F:lyase activity"/>
    <property type="evidence" value="ECO:0007669"/>
    <property type="project" value="InterPro"/>
</dbReference>
<feature type="transmembrane region" description="Helical" evidence="6">
    <location>
        <begin position="168"/>
        <end position="185"/>
    </location>
</feature>
<dbReference type="InterPro" id="IPR039020">
    <property type="entry name" value="PaxB-like"/>
</dbReference>
<keyword evidence="5 6" id="KW-0472">Membrane</keyword>
<gene>
    <name evidence="7" type="ORF">BO94DRAFT_571712</name>
</gene>
<dbReference type="STRING" id="1450535.A0A317XDT4"/>
<reference evidence="7 8" key="1">
    <citation type="submission" date="2016-12" db="EMBL/GenBank/DDBJ databases">
        <title>The genomes of Aspergillus section Nigri reveals drivers in fungal speciation.</title>
        <authorList>
            <consortium name="DOE Joint Genome Institute"/>
            <person name="Vesth T.C."/>
            <person name="Nybo J."/>
            <person name="Theobald S."/>
            <person name="Brandl J."/>
            <person name="Frisvad J.C."/>
            <person name="Nielsen K.F."/>
            <person name="Lyhne E.K."/>
            <person name="Kogle M.E."/>
            <person name="Kuo A."/>
            <person name="Riley R."/>
            <person name="Clum A."/>
            <person name="Nolan M."/>
            <person name="Lipzen A."/>
            <person name="Salamov A."/>
            <person name="Henrissat B."/>
            <person name="Wiebenga A."/>
            <person name="De Vries R.P."/>
            <person name="Grigoriev I.V."/>
            <person name="Mortensen U.H."/>
            <person name="Andersen M.R."/>
            <person name="Baker S.E."/>
        </authorList>
    </citation>
    <scope>NUCLEOTIDE SEQUENCE [LARGE SCALE GENOMIC DNA]</scope>
    <source>
        <strain evidence="7 8">CBS 115572</strain>
    </source>
</reference>
<proteinExistence type="inferred from homology"/>
<sequence>MDAFDLSTAPPEFQAWGATIFACNAYTNIIWLYVYYGMIYRSYKDKSFSMPLISQCLNIAWELTFGYLCSLDHWLVTLSFQAAFISNCGVIYAAIKYGAEEWDRSPMIQRNLVWLYIGGTLLALAGHLSIVAEIGAIKACFMNAIVCQAILSVGCFCQLLIRESTRGFSLNLWFFRFTGSLTLIPEFYLRGKYWPEAFGYLEQPFMLWCCYIYMGFDLIYPVVFWYIQKREKEGELAKSLKDR</sequence>
<feature type="transmembrane region" description="Helical" evidence="6">
    <location>
        <begin position="136"/>
        <end position="161"/>
    </location>
</feature>
<dbReference type="RefSeq" id="XP_025471849.1">
    <property type="nucleotide sequence ID" value="XM_025614884.1"/>
</dbReference>
<keyword evidence="3 6" id="KW-0812">Transmembrane</keyword>
<dbReference type="Proteomes" id="UP000246702">
    <property type="component" value="Unassembled WGS sequence"/>
</dbReference>
<evidence type="ECO:0008006" key="9">
    <source>
        <dbReference type="Google" id="ProtNLM"/>
    </source>
</evidence>
<accession>A0A317XDT4</accession>
<name>A0A317XDT4_9EURO</name>
<dbReference type="GO" id="GO:0016020">
    <property type="term" value="C:membrane"/>
    <property type="evidence" value="ECO:0007669"/>
    <property type="project" value="UniProtKB-SubCell"/>
</dbReference>
<dbReference type="EMBL" id="MSFK01000003">
    <property type="protein sequence ID" value="PWY95088.1"/>
    <property type="molecule type" value="Genomic_DNA"/>
</dbReference>
<evidence type="ECO:0000313" key="7">
    <source>
        <dbReference type="EMBL" id="PWY95088.1"/>
    </source>
</evidence>
<feature type="transmembrane region" description="Helical" evidence="6">
    <location>
        <begin position="205"/>
        <end position="227"/>
    </location>
</feature>
<comment type="subcellular location">
    <subcellularLocation>
        <location evidence="1">Membrane</location>
        <topology evidence="1">Multi-pass membrane protein</topology>
    </subcellularLocation>
</comment>
<protein>
    <recommendedName>
        <fullName evidence="9">PaxB</fullName>
    </recommendedName>
</protein>
<evidence type="ECO:0000256" key="5">
    <source>
        <dbReference type="ARBA" id="ARBA00023136"/>
    </source>
</evidence>